<dbReference type="SUPFAM" id="SSF52058">
    <property type="entry name" value="L domain-like"/>
    <property type="match status" value="1"/>
</dbReference>
<evidence type="ECO:0000256" key="5">
    <source>
        <dbReference type="ARBA" id="ARBA00023136"/>
    </source>
</evidence>
<evidence type="ECO:0000313" key="8">
    <source>
        <dbReference type="Proteomes" id="UP000000559"/>
    </source>
</evidence>
<evidence type="ECO:0000313" key="7">
    <source>
        <dbReference type="EMBL" id="AOW26685.1"/>
    </source>
</evidence>
<keyword evidence="5" id="KW-0472">Membrane</keyword>
<organism evidence="7 8">
    <name type="scientific">Candida albicans (strain SC5314 / ATCC MYA-2876)</name>
    <name type="common">Yeast</name>
    <dbReference type="NCBI Taxonomy" id="237561"/>
    <lineage>
        <taxon>Eukaryota</taxon>
        <taxon>Fungi</taxon>
        <taxon>Dikarya</taxon>
        <taxon>Ascomycota</taxon>
        <taxon>Saccharomycotina</taxon>
        <taxon>Pichiomycetes</taxon>
        <taxon>Debaryomycetaceae</taxon>
        <taxon>Candida/Lodderomyces clade</taxon>
        <taxon>Candida</taxon>
    </lineage>
</organism>
<evidence type="ECO:0000256" key="1">
    <source>
        <dbReference type="ARBA" id="ARBA00004167"/>
    </source>
</evidence>
<evidence type="ECO:0000256" key="2">
    <source>
        <dbReference type="ARBA" id="ARBA00022692"/>
    </source>
</evidence>
<dbReference type="PANTHER" id="PTHR24365">
    <property type="entry name" value="TOLL-LIKE RECEPTOR"/>
    <property type="match status" value="1"/>
</dbReference>
<sequence length="630" mass="72549">MTSTSSYTNVDFFSDLGKLPPEVITLIIDNIPKCMLPQLLYFPPIRKAVASSILSNVNITIPEEVGRHEWSDEPGVGYSRCKCDVFDIEFSDFKEGITQWHVYPKIFSMEYINNFKTIWDTFPQMITNASSIKGFFLWEDDSDTENDIHTGDDMHTKDLLKFFADSNIKFDSLNLAEFPGPITLPPITTNLSLSRTTLTSYEIPGLKKLEVDLYCAGEQNQSYTFTSDLEDLTIEDRHFIQMTLPSSLRRLSINTDMVSVNIISEELVNLEYLELKNLRIPFINEIGIVAPNLKTLDLEECRNTINLYGLREFQKLKHLSLKQCAYPIGLFEENFFPELESFEFSGKNSFERENAYRGSLKFPANLKRLSIKWANHITIDLRTFILPPQLKHLELLDVNFSNEPLKFSEKLQYVRICTPVFIFPGNFRIPPLMKHFQIQANRLAFPSSQFMYSLPDGLELLQLLSSEKGKLSQLTQKVNWPKSLKVFGIRRLRLHSHSLELWNFHESNLEEIDIQGGTLDQLNADALPTSLVVLTLQNLQMQKLRGSFENLKNLQELTLVHNNLENKTHMKFPSLKFLDLGYCKFDLIPPVSVSLIKERRSLLTLESASMDVVISQEDTCITQKPKRIKI</sequence>
<dbReference type="STRING" id="237561.A0A1D8PEX1"/>
<dbReference type="GeneID" id="3647196"/>
<keyword evidence="8" id="KW-1185">Reference proteome</keyword>
<evidence type="ECO:0000313" key="6">
    <source>
        <dbReference type="CGD" id="CAL0000181815"/>
    </source>
</evidence>
<gene>
    <name evidence="7" type="ordered locus">CAALFM_C110560CA</name>
    <name evidence="6" type="ordered locus">orf19.8618</name>
</gene>
<dbReference type="VEuPathDB" id="FungiDB:C1_10560C_A"/>
<reference evidence="7 8" key="3">
    <citation type="journal article" date="2013" name="Genome Biol.">
        <title>Assembly of a phased diploid Candida albicans genome facilitates allele-specific measurements and provides a simple model for repeat and indel structure.</title>
        <authorList>
            <person name="Muzzey D."/>
            <person name="Schwartz K."/>
            <person name="Weissman J.S."/>
            <person name="Sherlock G."/>
        </authorList>
    </citation>
    <scope>NUCLEOTIDE SEQUENCE [LARGE SCALE GENOMIC DNA]</scope>
    <source>
        <strain evidence="8">SC5314 / ATCC MYA-2876</strain>
    </source>
</reference>
<keyword evidence="3" id="KW-0732">Signal</keyword>
<evidence type="ECO:0000256" key="4">
    <source>
        <dbReference type="ARBA" id="ARBA00022989"/>
    </source>
</evidence>
<dbReference type="Gene3D" id="3.80.10.10">
    <property type="entry name" value="Ribonuclease Inhibitor"/>
    <property type="match status" value="2"/>
</dbReference>
<reference evidence="7 8" key="2">
    <citation type="journal article" date="2007" name="Genome Biol.">
        <title>Assembly of the Candida albicans genome into sixteen supercontigs aligned on the eight chromosomes.</title>
        <authorList>
            <person name="van het Hoog M."/>
            <person name="Rast T.J."/>
            <person name="Martchenko M."/>
            <person name="Grindle S."/>
            <person name="Dignard D."/>
            <person name="Hogues H."/>
            <person name="Cuomo C."/>
            <person name="Berriman M."/>
            <person name="Scherer S."/>
            <person name="Magee B.B."/>
            <person name="Whiteway M."/>
            <person name="Chibana H."/>
            <person name="Nantel A."/>
            <person name="Magee P.T."/>
        </authorList>
    </citation>
    <scope>GENOME REANNOTATION</scope>
    <source>
        <strain evidence="8">SC5314 / ATCC MYA-2876</strain>
    </source>
</reference>
<dbReference type="AlphaFoldDB" id="A0A1D8PEX1"/>
<name>A0A1D8PEX1_CANAL</name>
<keyword evidence="2" id="KW-0812">Transmembrane</keyword>
<dbReference type="SUPFAM" id="SSF52047">
    <property type="entry name" value="RNI-like"/>
    <property type="match status" value="1"/>
</dbReference>
<dbReference type="InterPro" id="IPR032675">
    <property type="entry name" value="LRR_dom_sf"/>
</dbReference>
<proteinExistence type="predicted"/>
<dbReference type="CGD" id="CAL0000181815">
    <property type="gene designation" value="orf19.8618"/>
</dbReference>
<evidence type="ECO:0000256" key="3">
    <source>
        <dbReference type="ARBA" id="ARBA00022729"/>
    </source>
</evidence>
<keyword evidence="4" id="KW-1133">Transmembrane helix</keyword>
<dbReference type="Proteomes" id="UP000000559">
    <property type="component" value="Chromosome 1"/>
</dbReference>
<protein>
    <submittedName>
        <fullName evidence="7">Uncharacterized protein</fullName>
    </submittedName>
</protein>
<dbReference type="KEGG" id="cal:CAALFM_C110560CA"/>
<dbReference type="EMBL" id="CP017623">
    <property type="protein sequence ID" value="AOW26685.1"/>
    <property type="molecule type" value="Genomic_DNA"/>
</dbReference>
<dbReference type="OrthoDB" id="4021105at2759"/>
<dbReference type="RefSeq" id="XP_711219.2">
    <property type="nucleotide sequence ID" value="XM_706127.2"/>
</dbReference>
<reference evidence="7 8" key="1">
    <citation type="journal article" date="2004" name="Proc. Natl. Acad. Sci. U.S.A.">
        <title>The diploid genome sequence of Candida albicans.</title>
        <authorList>
            <person name="Jones T."/>
            <person name="Federspiel N.A."/>
            <person name="Chibana H."/>
            <person name="Dungan J."/>
            <person name="Kalman S."/>
            <person name="Magee B.B."/>
            <person name="Newport G."/>
            <person name="Thorstenson Y.R."/>
            <person name="Agabian N."/>
            <person name="Magee P.T."/>
            <person name="Davis R.W."/>
            <person name="Scherer S."/>
        </authorList>
    </citation>
    <scope>NUCLEOTIDE SEQUENCE [LARGE SCALE GENOMIC DNA]</scope>
    <source>
        <strain evidence="8">SC5314 / ATCC MYA-2876</strain>
    </source>
</reference>
<accession>A0A1D8PEX1</accession>
<dbReference type="InParanoid" id="A0A1D8PEX1"/>
<dbReference type="SMR" id="A0A1D8PEX1"/>
<dbReference type="GO" id="GO:0016020">
    <property type="term" value="C:membrane"/>
    <property type="evidence" value="ECO:0007669"/>
    <property type="project" value="UniProtKB-SubCell"/>
</dbReference>
<dbReference type="PANTHER" id="PTHR24365:SF541">
    <property type="entry name" value="PROTEIN TOLL-RELATED"/>
    <property type="match status" value="1"/>
</dbReference>
<comment type="subcellular location">
    <subcellularLocation>
        <location evidence="1">Membrane</location>
        <topology evidence="1">Single-pass membrane protein</topology>
    </subcellularLocation>
</comment>